<reference evidence="6 7" key="1">
    <citation type="submission" date="2024-04" db="EMBL/GenBank/DDBJ databases">
        <title>Novel species of the genus Ideonella isolated from streams.</title>
        <authorList>
            <person name="Lu H."/>
        </authorList>
    </citation>
    <scope>NUCLEOTIDE SEQUENCE [LARGE SCALE GENOMIC DNA]</scope>
    <source>
        <strain evidence="6 7">BYS139W</strain>
    </source>
</reference>
<name>A0ABU9B5T5_9BURK</name>
<feature type="compositionally biased region" description="Low complexity" evidence="3">
    <location>
        <begin position="324"/>
        <end position="337"/>
    </location>
</feature>
<dbReference type="EMBL" id="JBBUTF010000003">
    <property type="protein sequence ID" value="MEK8024961.1"/>
    <property type="molecule type" value="Genomic_DNA"/>
</dbReference>
<evidence type="ECO:0000313" key="6">
    <source>
        <dbReference type="EMBL" id="MEK8024961.1"/>
    </source>
</evidence>
<evidence type="ECO:0000256" key="1">
    <source>
        <dbReference type="ARBA" id="ARBA00009477"/>
    </source>
</evidence>
<feature type="region of interest" description="Disordered" evidence="3">
    <location>
        <begin position="482"/>
        <end position="554"/>
    </location>
</feature>
<gene>
    <name evidence="6" type="ORF">AACH11_03150</name>
</gene>
<dbReference type="RefSeq" id="WP_341372746.1">
    <property type="nucleotide sequence ID" value="NZ_JBBUTF010000003.1"/>
</dbReference>
<dbReference type="PANTHER" id="PTHR30469">
    <property type="entry name" value="MULTIDRUG RESISTANCE PROTEIN MDTA"/>
    <property type="match status" value="1"/>
</dbReference>
<feature type="compositionally biased region" description="Low complexity" evidence="3">
    <location>
        <begin position="482"/>
        <end position="502"/>
    </location>
</feature>
<dbReference type="SUPFAM" id="SSF111369">
    <property type="entry name" value="HlyD-like secretion proteins"/>
    <property type="match status" value="1"/>
</dbReference>
<keyword evidence="2" id="KW-0175">Coiled coil</keyword>
<dbReference type="PANTHER" id="PTHR30469:SF15">
    <property type="entry name" value="HLYD FAMILY OF SECRETION PROTEINS"/>
    <property type="match status" value="1"/>
</dbReference>
<dbReference type="Proteomes" id="UP001368500">
    <property type="component" value="Unassembled WGS sequence"/>
</dbReference>
<protein>
    <submittedName>
        <fullName evidence="6">Efflux RND transporter periplasmic adaptor subunit</fullName>
    </submittedName>
</protein>
<feature type="coiled-coil region" evidence="2">
    <location>
        <begin position="666"/>
        <end position="700"/>
    </location>
</feature>
<dbReference type="Gene3D" id="1.10.287.470">
    <property type="entry name" value="Helix hairpin bin"/>
    <property type="match status" value="1"/>
</dbReference>
<feature type="compositionally biased region" description="Low complexity" evidence="3">
    <location>
        <begin position="207"/>
        <end position="227"/>
    </location>
</feature>
<feature type="compositionally biased region" description="Low complexity" evidence="3">
    <location>
        <begin position="596"/>
        <end position="620"/>
    </location>
</feature>
<feature type="region of interest" description="Disordered" evidence="3">
    <location>
        <begin position="584"/>
        <end position="620"/>
    </location>
</feature>
<feature type="compositionally biased region" description="Low complexity" evidence="3">
    <location>
        <begin position="518"/>
        <end position="530"/>
    </location>
</feature>
<keyword evidence="7" id="KW-1185">Reference proteome</keyword>
<feature type="region of interest" description="Disordered" evidence="3">
    <location>
        <begin position="207"/>
        <end position="290"/>
    </location>
</feature>
<dbReference type="Pfam" id="PF25954">
    <property type="entry name" value="Beta-barrel_RND_2"/>
    <property type="match status" value="1"/>
</dbReference>
<dbReference type="Gene3D" id="2.40.30.170">
    <property type="match status" value="1"/>
</dbReference>
<comment type="similarity">
    <text evidence="1">Belongs to the membrane fusion protein (MFP) (TC 8.A.1) family.</text>
</comment>
<feature type="compositionally biased region" description="Low complexity" evidence="3">
    <location>
        <begin position="160"/>
        <end position="182"/>
    </location>
</feature>
<feature type="region of interest" description="Disordered" evidence="3">
    <location>
        <begin position="64"/>
        <end position="189"/>
    </location>
</feature>
<feature type="compositionally biased region" description="Acidic residues" evidence="3">
    <location>
        <begin position="119"/>
        <end position="132"/>
    </location>
</feature>
<feature type="compositionally biased region" description="Low complexity" evidence="3">
    <location>
        <begin position="89"/>
        <end position="110"/>
    </location>
</feature>
<feature type="domain" description="CzcB-like barrel-sandwich hybrid" evidence="5">
    <location>
        <begin position="642"/>
        <end position="771"/>
    </location>
</feature>
<dbReference type="InterPro" id="IPR006143">
    <property type="entry name" value="RND_pump_MFP"/>
</dbReference>
<feature type="compositionally biased region" description="Low complexity" evidence="3">
    <location>
        <begin position="142"/>
        <end position="153"/>
    </location>
</feature>
<dbReference type="InterPro" id="IPR058647">
    <property type="entry name" value="BSH_CzcB-like"/>
</dbReference>
<feature type="region of interest" description="Disordered" evidence="3">
    <location>
        <begin position="312"/>
        <end position="381"/>
    </location>
</feature>
<dbReference type="Gene3D" id="2.40.50.100">
    <property type="match status" value="1"/>
</dbReference>
<evidence type="ECO:0000256" key="3">
    <source>
        <dbReference type="SAM" id="MobiDB-lite"/>
    </source>
</evidence>
<organism evidence="6 7">
    <name type="scientific">Pseudaquabacterium rugosum</name>
    <dbReference type="NCBI Taxonomy" id="2984194"/>
    <lineage>
        <taxon>Bacteria</taxon>
        <taxon>Pseudomonadati</taxon>
        <taxon>Pseudomonadota</taxon>
        <taxon>Betaproteobacteria</taxon>
        <taxon>Burkholderiales</taxon>
        <taxon>Sphaerotilaceae</taxon>
        <taxon>Pseudaquabacterium</taxon>
    </lineage>
</organism>
<proteinExistence type="inferred from homology"/>
<comment type="caution">
    <text evidence="6">The sequence shown here is derived from an EMBL/GenBank/DDBJ whole genome shotgun (WGS) entry which is preliminary data.</text>
</comment>
<evidence type="ECO:0000313" key="7">
    <source>
        <dbReference type="Proteomes" id="UP001368500"/>
    </source>
</evidence>
<dbReference type="Pfam" id="PF25973">
    <property type="entry name" value="BSH_CzcB"/>
    <property type="match status" value="1"/>
</dbReference>
<evidence type="ECO:0000256" key="2">
    <source>
        <dbReference type="SAM" id="Coils"/>
    </source>
</evidence>
<accession>A0ABU9B5T5</accession>
<feature type="domain" description="CusB-like beta-barrel" evidence="4">
    <location>
        <begin position="782"/>
        <end position="843"/>
    </location>
</feature>
<sequence>MSRFRLWHSLRQRLGRPRDSAYDDLSVFQPTLVTDWRGVSTPPAADSDSVWAMPSAPGLGVGAASEMFPDAAPVGRSAQARRLESQEVQAAQETRAPGAAAARRGGAPSRTARRQVPVFDEDSMLDIVDDEPPAARPPSPAARPVASTPASQPAQPPQPTRARPGPGPVAAQPPAAPAPVATSGAEGSPVAVPIHAPVAAPITPPRIAATAVPEPDDAGAPAAGPEALGSDAVAAAERAFGRPLRHPVSPYESREAAYRRSQRTPGNPVPAATGLPAAGAPAGHDTGHDSRATAAHEALHPMGAAAPAPAAIARPPRRGSTGLPPRSAAAHAAAHPAARAERPPAGEVEIITPQARPQGPGRGPEPIAPASTGFGDTGDAAQASPMARAVPWLGPAAMALAAIGAIGWGYQQLVEHTPPPAPAPASPLPLRRVASAPARPLGDGMPVAADASASAAAAVTTAASSAGVPVVSAASAASATGPAAAPVPASVTTASATAPTAPTGREGPSGVKPPSPALVPALAPATSPTASPEPSPAPTAGLPVPGTNAPRGGVAPQTVAQTVAQAAAQTTAPAANPAIARTAAQPPALPGPATPRAPSQATPSPTATPSATPTTGRTRSVPASGHIVAWQEVVVAAEQPIGRLTELHAQVGQWVRRGQLLASFAAETARADLAQADARLAEAEAALLAAQADAQRARQVQGSGALSAQAVNQMLTAEQTAKARLRAAQAGSQAQKLRLEQAQVRAPFDGLVLQRPATVGAVPAPGAELYRLLRDGRLEWRAELPAAELAALPPGTPARLSLPDGRVVQGQVRLVDPQVDPRTRTGIVHVELPAGAPVKPGETPVLQLRPGLLARGELQAPVTAAPATAPVAGR</sequence>
<evidence type="ECO:0000259" key="4">
    <source>
        <dbReference type="Pfam" id="PF25954"/>
    </source>
</evidence>
<evidence type="ECO:0000259" key="5">
    <source>
        <dbReference type="Pfam" id="PF25973"/>
    </source>
</evidence>
<dbReference type="InterPro" id="IPR058792">
    <property type="entry name" value="Beta-barrel_RND_2"/>
</dbReference>
<feature type="compositionally biased region" description="Low complexity" evidence="3">
    <location>
        <begin position="270"/>
        <end position="283"/>
    </location>
</feature>
<dbReference type="NCBIfam" id="TIGR01730">
    <property type="entry name" value="RND_mfp"/>
    <property type="match status" value="1"/>
</dbReference>